<proteinExistence type="inferred from homology"/>
<comment type="similarity">
    <text evidence="1">Belongs to the trimethylamine methyltransferase family.</text>
</comment>
<dbReference type="EMBL" id="BARV01009675">
    <property type="protein sequence ID" value="GAI03172.1"/>
    <property type="molecule type" value="Genomic_DNA"/>
</dbReference>
<dbReference type="GO" id="GO:0032259">
    <property type="term" value="P:methylation"/>
    <property type="evidence" value="ECO:0007669"/>
    <property type="project" value="UniProtKB-KW"/>
</dbReference>
<dbReference type="AlphaFoldDB" id="X1K824"/>
<evidence type="ECO:0000256" key="1">
    <source>
        <dbReference type="ARBA" id="ARBA00007137"/>
    </source>
</evidence>
<name>X1K824_9ZZZZ</name>
<keyword evidence="3" id="KW-0808">Transferase</keyword>
<evidence type="ECO:0008006" key="5">
    <source>
        <dbReference type="Google" id="ProtNLM"/>
    </source>
</evidence>
<organism evidence="4">
    <name type="scientific">marine sediment metagenome</name>
    <dbReference type="NCBI Taxonomy" id="412755"/>
    <lineage>
        <taxon>unclassified sequences</taxon>
        <taxon>metagenomes</taxon>
        <taxon>ecological metagenomes</taxon>
    </lineage>
</organism>
<evidence type="ECO:0000313" key="4">
    <source>
        <dbReference type="EMBL" id="GAI03172.1"/>
    </source>
</evidence>
<gene>
    <name evidence="4" type="ORF">S06H3_19001</name>
</gene>
<sequence>TPATLPGALVIGSAECLSQLVVLQLKRPGTPIIFGSLPSIMDMKTTIFSYGAPEMSILVAGLTEMSHYYKLPMFGTAGCTDADIIGAQAGVEITYQILMTMLSGADLVHDAGLSYHARMVFPELIVLTDEVVEMVKIMMGGLEINDETLPLDLIERVGPRGDYLSQAHTLKHFRKFWVPTVFDRSLVKGESVKNCEELLNEKTLKILKTYKPKPLSEDLVKELKKIEGTWFAQVGLEHVYPKREYD</sequence>
<accession>X1K824</accession>
<reference evidence="4" key="1">
    <citation type="journal article" date="2014" name="Front. Microbiol.">
        <title>High frequency of phylogenetically diverse reductive dehalogenase-homologous genes in deep subseafloor sedimentary metagenomes.</title>
        <authorList>
            <person name="Kawai M."/>
            <person name="Futagami T."/>
            <person name="Toyoda A."/>
            <person name="Takaki Y."/>
            <person name="Nishi S."/>
            <person name="Hori S."/>
            <person name="Arai W."/>
            <person name="Tsubouchi T."/>
            <person name="Morono Y."/>
            <person name="Uchiyama I."/>
            <person name="Ito T."/>
            <person name="Fujiyama A."/>
            <person name="Inagaki F."/>
            <person name="Takami H."/>
        </authorList>
    </citation>
    <scope>NUCLEOTIDE SEQUENCE</scope>
    <source>
        <strain evidence="4">Expedition CK06-06</strain>
    </source>
</reference>
<dbReference type="Pfam" id="PF06253">
    <property type="entry name" value="MTTB"/>
    <property type="match status" value="1"/>
</dbReference>
<comment type="caution">
    <text evidence="4">The sequence shown here is derived from an EMBL/GenBank/DDBJ whole genome shotgun (WGS) entry which is preliminary data.</text>
</comment>
<protein>
    <recommendedName>
        <fullName evidence="5">Trimethylamine methyltransferase</fullName>
    </recommendedName>
</protein>
<dbReference type="InterPro" id="IPR038601">
    <property type="entry name" value="MttB-like_sf"/>
</dbReference>
<keyword evidence="2" id="KW-0489">Methyltransferase</keyword>
<evidence type="ECO:0000256" key="3">
    <source>
        <dbReference type="ARBA" id="ARBA00022679"/>
    </source>
</evidence>
<evidence type="ECO:0000256" key="2">
    <source>
        <dbReference type="ARBA" id="ARBA00022603"/>
    </source>
</evidence>
<feature type="non-terminal residue" evidence="4">
    <location>
        <position position="1"/>
    </location>
</feature>
<dbReference type="InterPro" id="IPR010426">
    <property type="entry name" value="MTTB_MeTrfase"/>
</dbReference>
<dbReference type="GO" id="GO:0008168">
    <property type="term" value="F:methyltransferase activity"/>
    <property type="evidence" value="ECO:0007669"/>
    <property type="project" value="UniProtKB-KW"/>
</dbReference>
<dbReference type="Gene3D" id="3.20.20.480">
    <property type="entry name" value="Trimethylamine methyltransferase-like"/>
    <property type="match status" value="1"/>
</dbReference>
<dbReference type="GO" id="GO:0015948">
    <property type="term" value="P:methanogenesis"/>
    <property type="evidence" value="ECO:0007669"/>
    <property type="project" value="InterPro"/>
</dbReference>